<evidence type="ECO:0000313" key="3">
    <source>
        <dbReference type="EMBL" id="TDF91086.1"/>
    </source>
</evidence>
<evidence type="ECO:0000256" key="1">
    <source>
        <dbReference type="SAM" id="MobiDB-lite"/>
    </source>
</evidence>
<keyword evidence="2" id="KW-1133">Transmembrane helix</keyword>
<keyword evidence="2" id="KW-0472">Membrane</keyword>
<dbReference type="EMBL" id="SMRU01000033">
    <property type="protein sequence ID" value="TDF91086.1"/>
    <property type="molecule type" value="Genomic_DNA"/>
</dbReference>
<sequence>MPSPIPVTVVAAPPEWWQIVSALSPLAVLVAAIVAASVGLLTLRQKARSDNRSEWWRRAQWALDACLSRSRSEAEMGQRAIDILGRSELASHEELALLRVGTEDALEAAAAAPAPRTVQPPGPAAPPGPPAPEDHRVQIAAAKARITLDQRLGETTPDWIVALSREKPE</sequence>
<comment type="caution">
    <text evidence="3">The sequence shown here is derived from an EMBL/GenBank/DDBJ whole genome shotgun (WGS) entry which is preliminary data.</text>
</comment>
<dbReference type="Proteomes" id="UP000295511">
    <property type="component" value="Unassembled WGS sequence"/>
</dbReference>
<evidence type="ECO:0000313" key="4">
    <source>
        <dbReference type="Proteomes" id="UP000295511"/>
    </source>
</evidence>
<protein>
    <submittedName>
        <fullName evidence="3">Uncharacterized protein</fullName>
    </submittedName>
</protein>
<gene>
    <name evidence="3" type="ORF">E1809_21755</name>
</gene>
<proteinExistence type="predicted"/>
<dbReference type="AlphaFoldDB" id="A0A4R5K840"/>
<keyword evidence="4" id="KW-1185">Reference proteome</keyword>
<keyword evidence="2" id="KW-0812">Transmembrane</keyword>
<name>A0A4R5K840_9MICC</name>
<feature type="region of interest" description="Disordered" evidence="1">
    <location>
        <begin position="108"/>
        <end position="137"/>
    </location>
</feature>
<accession>A0A4R5K840</accession>
<feature type="compositionally biased region" description="Pro residues" evidence="1">
    <location>
        <begin position="118"/>
        <end position="131"/>
    </location>
</feature>
<reference evidence="3 4" key="1">
    <citation type="submission" date="2019-03" db="EMBL/GenBank/DDBJ databases">
        <title>Whole genome sequence of Arthrobacter sp JH1-1.</title>
        <authorList>
            <person name="Trinh H.N."/>
        </authorList>
    </citation>
    <scope>NUCLEOTIDE SEQUENCE [LARGE SCALE GENOMIC DNA]</scope>
    <source>
        <strain evidence="3 4">JH1-1</strain>
    </source>
</reference>
<evidence type="ECO:0000256" key="2">
    <source>
        <dbReference type="SAM" id="Phobius"/>
    </source>
</evidence>
<feature type="transmembrane region" description="Helical" evidence="2">
    <location>
        <begin position="16"/>
        <end position="43"/>
    </location>
</feature>
<organism evidence="3 4">
    <name type="scientific">Arthrobacter terricola</name>
    <dbReference type="NCBI Taxonomy" id="2547396"/>
    <lineage>
        <taxon>Bacteria</taxon>
        <taxon>Bacillati</taxon>
        <taxon>Actinomycetota</taxon>
        <taxon>Actinomycetes</taxon>
        <taxon>Micrococcales</taxon>
        <taxon>Micrococcaceae</taxon>
        <taxon>Arthrobacter</taxon>
    </lineage>
</organism>